<dbReference type="SUPFAM" id="SSF101898">
    <property type="entry name" value="NHL repeat"/>
    <property type="match status" value="1"/>
</dbReference>
<evidence type="ECO:0008006" key="3">
    <source>
        <dbReference type="Google" id="ProtNLM"/>
    </source>
</evidence>
<gene>
    <name evidence="1" type="ORF">AYJ54_02895</name>
</gene>
<protein>
    <recommendedName>
        <fullName evidence="3">Abnormal spindle-like microcephaly-associated protein ASH domain-containing protein</fullName>
    </recommendedName>
</protein>
<dbReference type="Proteomes" id="UP000076959">
    <property type="component" value="Unassembled WGS sequence"/>
</dbReference>
<organism evidence="1 2">
    <name type="scientific">Bradyrhizobium centrolobii</name>
    <dbReference type="NCBI Taxonomy" id="1505087"/>
    <lineage>
        <taxon>Bacteria</taxon>
        <taxon>Pseudomonadati</taxon>
        <taxon>Pseudomonadota</taxon>
        <taxon>Alphaproteobacteria</taxon>
        <taxon>Hyphomicrobiales</taxon>
        <taxon>Nitrobacteraceae</taxon>
        <taxon>Bradyrhizobium</taxon>
    </lineage>
</organism>
<evidence type="ECO:0000313" key="2">
    <source>
        <dbReference type="Proteomes" id="UP000076959"/>
    </source>
</evidence>
<evidence type="ECO:0000313" key="1">
    <source>
        <dbReference type="EMBL" id="OAF05845.1"/>
    </source>
</evidence>
<sequence length="473" mass="46976">MARIVVAGTENASVMDPTTVAVVDASDPANPSVQMLAPHIGQTGARVDVDGGLLAVGAELPGVTGAAVALFDVTKPSAPTSKGNVTTPLTGGIGALAVHGKLVAVGELSSPSGGRVALIDASGATPSVVSEATTPLIGVTIQKDDMLMGLGAVTSVAFLSDTLVIAAGPTSGQIILIDFSNRASPVVTPINTTFASIGSADADSNAQRIVAGDGFGSQFGLFDSGASVLSTQTATLLAGITSVSVSMPLAIAGSTNTEDVALIDFSAPNVTQFFAGLTGGGATAKIKGKFIALGSLAGPFGPSLGRLQFFDAASTAMPLGHADVNLASISTVGIAETVDVTASSSLLDFGSVVVLATAARSVTFKNTGSIARRLTAAAIIGRTGSGTFVIAAPSAFTTITLAANGGSATINVTFTGGATTGASSATLSLTTDDPAATNIRVSLTGRVRRDFSGYILRLWKLLFPSHRFPLLPG</sequence>
<dbReference type="InterPro" id="IPR013783">
    <property type="entry name" value="Ig-like_fold"/>
</dbReference>
<name>A0A176YIX9_9BRAD</name>
<reference evidence="1 2" key="1">
    <citation type="submission" date="2016-03" db="EMBL/GenBank/DDBJ databases">
        <title>Draft Genome Sequence of the Strain BR 10245 (Bradyrhizobium sp.) isolated from nodules of Centrolobium paraense.</title>
        <authorList>
            <person name="Simoes-Araujo J.L.Sr."/>
            <person name="Barauna A.C."/>
            <person name="Silva K."/>
            <person name="Zilli J.E."/>
        </authorList>
    </citation>
    <scope>NUCLEOTIDE SEQUENCE [LARGE SCALE GENOMIC DNA]</scope>
    <source>
        <strain evidence="1 2">BR 10245</strain>
    </source>
</reference>
<comment type="caution">
    <text evidence="1">The sequence shown here is derived from an EMBL/GenBank/DDBJ whole genome shotgun (WGS) entry which is preliminary data.</text>
</comment>
<dbReference type="Gene3D" id="2.60.40.10">
    <property type="entry name" value="Immunoglobulins"/>
    <property type="match status" value="1"/>
</dbReference>
<dbReference type="EMBL" id="LUUB01000079">
    <property type="protein sequence ID" value="OAF05845.1"/>
    <property type="molecule type" value="Genomic_DNA"/>
</dbReference>
<accession>A0A176YIX9</accession>
<proteinExistence type="predicted"/>
<dbReference type="AlphaFoldDB" id="A0A176YIX9"/>
<dbReference type="RefSeq" id="WP_063704227.1">
    <property type="nucleotide sequence ID" value="NZ_LUUB01000079.1"/>
</dbReference>
<keyword evidence="2" id="KW-1185">Reference proteome</keyword>